<sequence>VIGIGVDLVDVERFRRVLSRTPGIVSRLFRPSEREYAEKADDPAERYAARFAVKEATLKSLGLGLGSMPMYDIEVVREPSGQPTLCLHGKAFSLSEEAGVTRWELSITHTDNSALATVVAL</sequence>
<dbReference type="InterPro" id="IPR037143">
    <property type="entry name" value="4-PPantetheinyl_Trfase_dom_sf"/>
</dbReference>
<name>A0A381XHE3_9ZZZZ</name>
<keyword evidence="6" id="KW-0443">Lipid metabolism</keyword>
<dbReference type="Pfam" id="PF01648">
    <property type="entry name" value="ACPS"/>
    <property type="match status" value="1"/>
</dbReference>
<protein>
    <recommendedName>
        <fullName evidence="8">4'-phosphopantetheinyl transferase domain-containing protein</fullName>
    </recommendedName>
</protein>
<dbReference type="NCBIfam" id="TIGR00556">
    <property type="entry name" value="pantethn_trn"/>
    <property type="match status" value="1"/>
</dbReference>
<keyword evidence="1" id="KW-0444">Lipid biosynthesis</keyword>
<evidence type="ECO:0000256" key="3">
    <source>
        <dbReference type="ARBA" id="ARBA00022723"/>
    </source>
</evidence>
<evidence type="ECO:0000256" key="5">
    <source>
        <dbReference type="ARBA" id="ARBA00022842"/>
    </source>
</evidence>
<accession>A0A381XHE3</accession>
<dbReference type="GO" id="GO:0006633">
    <property type="term" value="P:fatty acid biosynthetic process"/>
    <property type="evidence" value="ECO:0007669"/>
    <property type="project" value="UniProtKB-KW"/>
</dbReference>
<organism evidence="9">
    <name type="scientific">marine metagenome</name>
    <dbReference type="NCBI Taxonomy" id="408172"/>
    <lineage>
        <taxon>unclassified sequences</taxon>
        <taxon>metagenomes</taxon>
        <taxon>ecological metagenomes</taxon>
    </lineage>
</organism>
<keyword evidence="7" id="KW-0275">Fatty acid biosynthesis</keyword>
<evidence type="ECO:0000256" key="4">
    <source>
        <dbReference type="ARBA" id="ARBA00022832"/>
    </source>
</evidence>
<evidence type="ECO:0000259" key="8">
    <source>
        <dbReference type="Pfam" id="PF01648"/>
    </source>
</evidence>
<feature type="domain" description="4'-phosphopantetheinyl transferase" evidence="8">
    <location>
        <begin position="3"/>
        <end position="101"/>
    </location>
</feature>
<evidence type="ECO:0000256" key="1">
    <source>
        <dbReference type="ARBA" id="ARBA00022516"/>
    </source>
</evidence>
<gene>
    <name evidence="9" type="ORF">METZ01_LOCUS117048</name>
</gene>
<dbReference type="AlphaFoldDB" id="A0A381XHE3"/>
<keyword evidence="4" id="KW-0276">Fatty acid metabolism</keyword>
<dbReference type="HAMAP" id="MF_00101">
    <property type="entry name" value="AcpS"/>
    <property type="match status" value="1"/>
</dbReference>
<reference evidence="9" key="1">
    <citation type="submission" date="2018-05" db="EMBL/GenBank/DDBJ databases">
        <authorList>
            <person name="Lanie J.A."/>
            <person name="Ng W.-L."/>
            <person name="Kazmierczak K.M."/>
            <person name="Andrzejewski T.M."/>
            <person name="Davidsen T.M."/>
            <person name="Wayne K.J."/>
            <person name="Tettelin H."/>
            <person name="Glass J.I."/>
            <person name="Rusch D."/>
            <person name="Podicherti R."/>
            <person name="Tsui H.-C.T."/>
            <person name="Winkler M.E."/>
        </authorList>
    </citation>
    <scope>NUCLEOTIDE SEQUENCE</scope>
</reference>
<dbReference type="EMBL" id="UINC01015205">
    <property type="protein sequence ID" value="SVA64194.1"/>
    <property type="molecule type" value="Genomic_DNA"/>
</dbReference>
<dbReference type="NCBIfam" id="TIGR00516">
    <property type="entry name" value="acpS"/>
    <property type="match status" value="1"/>
</dbReference>
<evidence type="ECO:0000256" key="6">
    <source>
        <dbReference type="ARBA" id="ARBA00023098"/>
    </source>
</evidence>
<feature type="non-terminal residue" evidence="9">
    <location>
        <position position="1"/>
    </location>
</feature>
<dbReference type="SUPFAM" id="SSF56214">
    <property type="entry name" value="4'-phosphopantetheinyl transferase"/>
    <property type="match status" value="1"/>
</dbReference>
<keyword evidence="3" id="KW-0479">Metal-binding</keyword>
<dbReference type="InterPro" id="IPR004568">
    <property type="entry name" value="Ppantetheine-prot_Trfase_dom"/>
</dbReference>
<keyword evidence="5" id="KW-0460">Magnesium</keyword>
<dbReference type="GO" id="GO:0008897">
    <property type="term" value="F:holo-[acyl-carrier-protein] synthase activity"/>
    <property type="evidence" value="ECO:0007669"/>
    <property type="project" value="InterPro"/>
</dbReference>
<evidence type="ECO:0000256" key="7">
    <source>
        <dbReference type="ARBA" id="ARBA00023160"/>
    </source>
</evidence>
<dbReference type="Gene3D" id="3.90.470.20">
    <property type="entry name" value="4'-phosphopantetheinyl transferase domain"/>
    <property type="match status" value="1"/>
</dbReference>
<proteinExistence type="inferred from homology"/>
<evidence type="ECO:0000313" key="9">
    <source>
        <dbReference type="EMBL" id="SVA64194.1"/>
    </source>
</evidence>
<dbReference type="NCBIfam" id="NF000832">
    <property type="entry name" value="PRK00070.3-2"/>
    <property type="match status" value="1"/>
</dbReference>
<keyword evidence="2" id="KW-0808">Transferase</keyword>
<dbReference type="InterPro" id="IPR008278">
    <property type="entry name" value="4-PPantetheinyl_Trfase_dom"/>
</dbReference>
<dbReference type="InterPro" id="IPR002582">
    <property type="entry name" value="ACPS"/>
</dbReference>
<dbReference type="GO" id="GO:0000287">
    <property type="term" value="F:magnesium ion binding"/>
    <property type="evidence" value="ECO:0007669"/>
    <property type="project" value="InterPro"/>
</dbReference>
<evidence type="ECO:0000256" key="2">
    <source>
        <dbReference type="ARBA" id="ARBA00022679"/>
    </source>
</evidence>